<reference evidence="2 3" key="1">
    <citation type="submission" date="2023-08" db="EMBL/GenBank/DDBJ databases">
        <title>Functional and genomic diversity of the sorghum phyllosphere microbiome.</title>
        <authorList>
            <person name="Shade A."/>
        </authorList>
    </citation>
    <scope>NUCLEOTIDE SEQUENCE [LARGE SCALE GENOMIC DNA]</scope>
    <source>
        <strain evidence="2 3">SORGH_AS_0445</strain>
    </source>
</reference>
<evidence type="ECO:0000313" key="3">
    <source>
        <dbReference type="Proteomes" id="UP001249291"/>
    </source>
</evidence>
<dbReference type="SUPFAM" id="SSF46955">
    <property type="entry name" value="Putative DNA-binding domain"/>
    <property type="match status" value="1"/>
</dbReference>
<gene>
    <name evidence="2" type="ORF">QE375_000944</name>
</gene>
<protein>
    <recommendedName>
        <fullName evidence="1">4Fe-4S Wbl-type domain-containing protein</fullName>
    </recommendedName>
</protein>
<dbReference type="RefSeq" id="WP_309688209.1">
    <property type="nucleotide sequence ID" value="NZ_JAVIZQ010000001.1"/>
</dbReference>
<dbReference type="InterPro" id="IPR009061">
    <property type="entry name" value="DNA-bd_dom_put_sf"/>
</dbReference>
<dbReference type="InterPro" id="IPR034768">
    <property type="entry name" value="4FE4S_WBL"/>
</dbReference>
<accession>A0ABU1HQL0</accession>
<dbReference type="Pfam" id="PF02467">
    <property type="entry name" value="Whib"/>
    <property type="match status" value="1"/>
</dbReference>
<name>A0ABU1HQL0_9MICO</name>
<dbReference type="Proteomes" id="UP001249291">
    <property type="component" value="Unassembled WGS sequence"/>
</dbReference>
<feature type="domain" description="4Fe-4S Wbl-type" evidence="1">
    <location>
        <begin position="143"/>
        <end position="200"/>
    </location>
</feature>
<evidence type="ECO:0000259" key="1">
    <source>
        <dbReference type="PROSITE" id="PS51674"/>
    </source>
</evidence>
<evidence type="ECO:0000313" key="2">
    <source>
        <dbReference type="EMBL" id="MDR6141390.1"/>
    </source>
</evidence>
<organism evidence="2 3">
    <name type="scientific">Microbacterium foliorum</name>
    <dbReference type="NCBI Taxonomy" id="104336"/>
    <lineage>
        <taxon>Bacteria</taxon>
        <taxon>Bacillati</taxon>
        <taxon>Actinomycetota</taxon>
        <taxon>Actinomycetes</taxon>
        <taxon>Micrococcales</taxon>
        <taxon>Microbacteriaceae</taxon>
        <taxon>Microbacterium</taxon>
    </lineage>
</organism>
<sequence>MVEERWYTYKQAAARVRSSERTVRHWGSDGMVMGWQTIEGQRTRVVREDVLLAWWRDAMDNNPAHQHRLRKRLEAAGMPYVAPVRAPKPALVPKPKPELVDEETADPWPAPAPFHEPLDHMKPLAGRDEYVRLMKATRHAPTRCRGVDAFTADRLAADEERRLAAICAGCPVLEQCRAFAIVQRPTVGFWAGMTWRELAAVTSASGAA</sequence>
<keyword evidence="3" id="KW-1185">Reference proteome</keyword>
<comment type="caution">
    <text evidence="2">The sequence shown here is derived from an EMBL/GenBank/DDBJ whole genome shotgun (WGS) entry which is preliminary data.</text>
</comment>
<dbReference type="PROSITE" id="PS51674">
    <property type="entry name" value="4FE4S_WBL"/>
    <property type="match status" value="1"/>
</dbReference>
<proteinExistence type="predicted"/>
<dbReference type="EMBL" id="JAVIZQ010000001">
    <property type="protein sequence ID" value="MDR6141390.1"/>
    <property type="molecule type" value="Genomic_DNA"/>
</dbReference>